<feature type="transmembrane region" description="Helical" evidence="1">
    <location>
        <begin position="111"/>
        <end position="135"/>
    </location>
</feature>
<reference evidence="2 3" key="1">
    <citation type="submission" date="2020-02" db="EMBL/GenBank/DDBJ databases">
        <authorList>
            <person name="Zheng R.K."/>
            <person name="Sun C.M."/>
        </authorList>
    </citation>
    <scope>NUCLEOTIDE SEQUENCE [LARGE SCALE GENOMIC DNA]</scope>
    <source>
        <strain evidence="3">zrk13</strain>
    </source>
</reference>
<feature type="transmembrane region" description="Helical" evidence="1">
    <location>
        <begin position="46"/>
        <end position="66"/>
    </location>
</feature>
<dbReference type="AlphaFoldDB" id="A0A7L7KTE8"/>
<evidence type="ECO:0000313" key="3">
    <source>
        <dbReference type="Proteomes" id="UP000514720"/>
    </source>
</evidence>
<dbReference type="EMBL" id="CP048914">
    <property type="protein sequence ID" value="QMS85885.1"/>
    <property type="molecule type" value="Genomic_DNA"/>
</dbReference>
<protein>
    <submittedName>
        <fullName evidence="2">Uncharacterized protein</fullName>
    </submittedName>
</protein>
<feature type="transmembrane region" description="Helical" evidence="1">
    <location>
        <begin position="86"/>
        <end position="105"/>
    </location>
</feature>
<organism evidence="2 3">
    <name type="scientific">Candidatus Xianfuyuplasma coldseepsis</name>
    <dbReference type="NCBI Taxonomy" id="2782163"/>
    <lineage>
        <taxon>Bacteria</taxon>
        <taxon>Bacillati</taxon>
        <taxon>Mycoplasmatota</taxon>
        <taxon>Mollicutes</taxon>
        <taxon>Candidatus Izemoplasmatales</taxon>
        <taxon>Candidatus Izemoplasmataceae</taxon>
        <taxon>Candidatus Xianfuyuplasma</taxon>
    </lineage>
</organism>
<sequence>MDHKKVYNVFQINIIVFYITCVMLVPVFVIFTYIFDVQLYTSTNMIILVASIILLVYFVVGLLYVLLHKEKNQRRLKPSYQREFTYIMSISGLGVLGMGIMYLFFGGRTLYVPHVIIPLAIAVFTGLYLLGDRYFNVSLLQRKKR</sequence>
<keyword evidence="1" id="KW-0812">Transmembrane</keyword>
<keyword evidence="1" id="KW-0472">Membrane</keyword>
<name>A0A7L7KTE8_9MOLU</name>
<feature type="transmembrane region" description="Helical" evidence="1">
    <location>
        <begin position="12"/>
        <end position="34"/>
    </location>
</feature>
<keyword evidence="3" id="KW-1185">Reference proteome</keyword>
<evidence type="ECO:0000313" key="2">
    <source>
        <dbReference type="EMBL" id="QMS85885.1"/>
    </source>
</evidence>
<accession>A0A7L7KTE8</accession>
<evidence type="ECO:0000256" key="1">
    <source>
        <dbReference type="SAM" id="Phobius"/>
    </source>
</evidence>
<keyword evidence="1" id="KW-1133">Transmembrane helix</keyword>
<dbReference type="Proteomes" id="UP000514720">
    <property type="component" value="Chromosome"/>
</dbReference>
<gene>
    <name evidence="2" type="ORF">G4Z02_09035</name>
</gene>
<dbReference type="RefSeq" id="WP_258877697.1">
    <property type="nucleotide sequence ID" value="NZ_CP048914.1"/>
</dbReference>
<dbReference type="KEGG" id="xcl:G4Z02_09035"/>
<proteinExistence type="predicted"/>